<sequence>MSNNLEETCSCTTATKLSRIITSLPADTQESVHLSIKGVSHRMPYSRLPRGRKARSRLLANASSLTLHDVPIWTLKSGDVLTKIEACTALQSLPLAFPLSVQIVMEVPLPSRREKDTKERTNFVVDLCHSRHALTDIDIPIRIVSVAVENSICHIIFVTLAGSLLLYVVSLNSRSLISKTVLGYNITACSVLQTTLYFLSSGRLYAVELDSICSMATAQSSVLQPQQQTNMHLVPHGAKVLTHISTDGTEMHALSPSGTIYSGTGNGLVRLLSFDSANIVSFVAVPGKRVAYIVLRSTMIAYLYTIQGDVLATYSAVLQALQTVDKQGALLLLREMLILVYGDIAYSILLPSTVDSVSMDSFSLRLLSSGVVGNTLTIIYSSGSKCFWLVAKFPIFPGSQSKRISLQTFVSMESITVKEIIPATQVSSNSSFFSIIAAHNLPSCCIYFVEFRGPPLCMQGTGSGYCIFGERCLEPCLCSFCRCPRTRSTALPVLLDSSAICLGWYIDALTEAGRLLNYDLAAQIVSVGMSNDKIKAELISLYATNSLASFLHPFMFNLACLELLVRTGCSFLALHIAIFVIQHYGASTPWLTALTCQETSISRRHLRDLASIFSLHLNFFGIPELGIPAQCKAETGDVLNCETAEN</sequence>
<accession>A0A132NTR3</accession>
<name>A0A132NTR3_GIAIN</name>
<evidence type="ECO:0000313" key="2">
    <source>
        <dbReference type="Proteomes" id="UP000070089"/>
    </source>
</evidence>
<dbReference type="Proteomes" id="UP000070089">
    <property type="component" value="Unassembled WGS sequence"/>
</dbReference>
<evidence type="ECO:0000313" key="1">
    <source>
        <dbReference type="EMBL" id="KWX13445.1"/>
    </source>
</evidence>
<organism evidence="1 2">
    <name type="scientific">Giardia duodenalis assemblage B</name>
    <dbReference type="NCBI Taxonomy" id="1394984"/>
    <lineage>
        <taxon>Eukaryota</taxon>
        <taxon>Metamonada</taxon>
        <taxon>Diplomonadida</taxon>
        <taxon>Hexamitidae</taxon>
        <taxon>Giardiinae</taxon>
        <taxon>Giardia</taxon>
    </lineage>
</organism>
<dbReference type="VEuPathDB" id="GiardiaDB:QR46_2567"/>
<dbReference type="OrthoDB" id="10257148at2759"/>
<proteinExistence type="predicted"/>
<reference evidence="1 2" key="1">
    <citation type="journal article" date="2015" name="Mol. Biochem. Parasitol.">
        <title>Identification of polymorphic genes for use in assemblage B genotyping assays through comparative genomics of multiple assemblage B Giardia duodenalis isolates.</title>
        <authorList>
            <person name="Wielinga C."/>
            <person name="Thompson R.C."/>
            <person name="Monis P."/>
            <person name="Ryan U."/>
        </authorList>
    </citation>
    <scope>NUCLEOTIDE SEQUENCE [LARGE SCALE GENOMIC DNA]</scope>
    <source>
        <strain evidence="1 2">BAH15c1</strain>
    </source>
</reference>
<protein>
    <submittedName>
        <fullName evidence="1">Uncharacterized protein</fullName>
    </submittedName>
</protein>
<dbReference type="EMBL" id="JXTI01000069">
    <property type="protein sequence ID" value="KWX13445.1"/>
    <property type="molecule type" value="Genomic_DNA"/>
</dbReference>
<dbReference type="AlphaFoldDB" id="A0A132NTR3"/>
<comment type="caution">
    <text evidence="1">The sequence shown here is derived from an EMBL/GenBank/DDBJ whole genome shotgun (WGS) entry which is preliminary data.</text>
</comment>
<gene>
    <name evidence="1" type="ORF">QR46_2567</name>
</gene>